<comment type="caution">
    <text evidence="2">The sequence shown here is derived from an EMBL/GenBank/DDBJ whole genome shotgun (WGS) entry which is preliminary data.</text>
</comment>
<accession>A0A7X8XZ72</accession>
<proteinExistence type="predicted"/>
<dbReference type="EMBL" id="JABAIL010000014">
    <property type="protein sequence ID" value="NLR94715.1"/>
    <property type="molecule type" value="Genomic_DNA"/>
</dbReference>
<keyword evidence="1" id="KW-0732">Signal</keyword>
<feature type="chain" id="PRO_5031114466" evidence="1">
    <location>
        <begin position="24"/>
        <end position="166"/>
    </location>
</feature>
<dbReference type="AlphaFoldDB" id="A0A7X8XZ72"/>
<organism evidence="2 3">
    <name type="scientific">Flammeovirga agarivorans</name>
    <dbReference type="NCBI Taxonomy" id="2726742"/>
    <lineage>
        <taxon>Bacteria</taxon>
        <taxon>Pseudomonadati</taxon>
        <taxon>Bacteroidota</taxon>
        <taxon>Cytophagia</taxon>
        <taxon>Cytophagales</taxon>
        <taxon>Flammeovirgaceae</taxon>
        <taxon>Flammeovirga</taxon>
    </lineage>
</organism>
<evidence type="ECO:0000256" key="1">
    <source>
        <dbReference type="SAM" id="SignalP"/>
    </source>
</evidence>
<evidence type="ECO:0000313" key="3">
    <source>
        <dbReference type="Proteomes" id="UP000585050"/>
    </source>
</evidence>
<evidence type="ECO:0000313" key="2">
    <source>
        <dbReference type="EMBL" id="NLR94715.1"/>
    </source>
</evidence>
<keyword evidence="3" id="KW-1185">Reference proteome</keyword>
<dbReference type="Proteomes" id="UP000585050">
    <property type="component" value="Unassembled WGS sequence"/>
</dbReference>
<reference evidence="2 3" key="1">
    <citation type="submission" date="2020-04" db="EMBL/GenBank/DDBJ databases">
        <title>Flammeovirga sp. SR4, a novel species isolated from seawater.</title>
        <authorList>
            <person name="Wang X."/>
        </authorList>
    </citation>
    <scope>NUCLEOTIDE SEQUENCE [LARGE SCALE GENOMIC DNA]</scope>
    <source>
        <strain evidence="2 3">SR4</strain>
    </source>
</reference>
<dbReference type="RefSeq" id="WP_168885423.1">
    <property type="nucleotide sequence ID" value="NZ_JABAIL010000014.1"/>
</dbReference>
<sequence length="166" mass="19814">MKTSKLILLLVEFLYCVSFSAFADSSFNDDKKKSKNKDNDLIIIEPTKHPANFDYFNTPPEVKKAPYLVNISTERSLGLLKDYRKQTRHLVVDTESDNILFPKLQKDIHFLRVYKDSHDQQPCMIIWEIRDYDEKGEIIWRKYTYKKYKTLGWRPVKNDTIKKIIF</sequence>
<name>A0A7X8XZ72_9BACT</name>
<gene>
    <name evidence="2" type="ORF">HGP29_26150</name>
</gene>
<protein>
    <submittedName>
        <fullName evidence="2">Uncharacterized protein</fullName>
    </submittedName>
</protein>
<feature type="signal peptide" evidence="1">
    <location>
        <begin position="1"/>
        <end position="23"/>
    </location>
</feature>